<dbReference type="AlphaFoldDB" id="A0A3M3R8M6"/>
<evidence type="ECO:0000313" key="2">
    <source>
        <dbReference type="EMBL" id="RMN92840.1"/>
    </source>
</evidence>
<evidence type="ECO:0000313" key="3">
    <source>
        <dbReference type="Proteomes" id="UP000278062"/>
    </source>
</evidence>
<comment type="caution">
    <text evidence="2">The sequence shown here is derived from an EMBL/GenBank/DDBJ whole genome shotgun (WGS) entry which is preliminary data.</text>
</comment>
<reference evidence="2 3" key="1">
    <citation type="submission" date="2018-08" db="EMBL/GenBank/DDBJ databases">
        <title>Recombination of ecologically and evolutionarily significant loci maintains genetic cohesion in the Pseudomonas syringae species complex.</title>
        <authorList>
            <person name="Dillon M."/>
            <person name="Thakur S."/>
            <person name="Almeida R.N.D."/>
            <person name="Weir B.S."/>
            <person name="Guttman D.S."/>
        </authorList>
    </citation>
    <scope>NUCLEOTIDE SEQUENCE [LARGE SCALE GENOMIC DNA]</scope>
    <source>
        <strain evidence="2 3">1089_5</strain>
    </source>
</reference>
<protein>
    <submittedName>
        <fullName evidence="2">Uncharacterized protein</fullName>
    </submittedName>
</protein>
<evidence type="ECO:0000256" key="1">
    <source>
        <dbReference type="SAM" id="Phobius"/>
    </source>
</evidence>
<accession>A0A3M3R8M6</accession>
<dbReference type="EMBL" id="RBPL01000106">
    <property type="protein sequence ID" value="RMN92840.1"/>
    <property type="molecule type" value="Genomic_DNA"/>
</dbReference>
<dbReference type="Proteomes" id="UP000278062">
    <property type="component" value="Unassembled WGS sequence"/>
</dbReference>
<keyword evidence="1" id="KW-0472">Membrane</keyword>
<sequence>MPYLVFFTFRNAGYSVDCFSATDHLPHPNAVFLTFFGFIVFSSAVTLRQPWGCEWVAF</sequence>
<keyword evidence="1" id="KW-0812">Transmembrane</keyword>
<gene>
    <name evidence="2" type="ORF">ALQ49_101817</name>
</gene>
<organism evidence="2 3">
    <name type="scientific">Pseudomonas syringae pv. apii</name>
    <dbReference type="NCBI Taxonomy" id="81036"/>
    <lineage>
        <taxon>Bacteria</taxon>
        <taxon>Pseudomonadati</taxon>
        <taxon>Pseudomonadota</taxon>
        <taxon>Gammaproteobacteria</taxon>
        <taxon>Pseudomonadales</taxon>
        <taxon>Pseudomonadaceae</taxon>
        <taxon>Pseudomonas</taxon>
    </lineage>
</organism>
<keyword evidence="1" id="KW-1133">Transmembrane helix</keyword>
<feature type="transmembrane region" description="Helical" evidence="1">
    <location>
        <begin position="30"/>
        <end position="47"/>
    </location>
</feature>
<name>A0A3M3R8M6_9PSED</name>
<proteinExistence type="predicted"/>